<sequence length="357" mass="38216">MPVSPISASKALALSATLTQLIEYLTAPLHASYPASTVMTTKALLQNHFTSLFASGTLAPFSMILTSAFLPPTPILAACVASGGALTWLDWLRLLSGGKNLLIFVMEGRLQTRVGDEGELSTVWTAPTDEPSEVLPISKTAMKKEQSNETSPMADKINALLDSVRSRRDATPAPMPIRIPTLLPTTPSSEEDDSDSDSDTDSTASFSFSATSSDAETSISSPSTPASAKVGLPDMEPEIVVVVEDDFKPITAHQLSSRPQRRPVVDHSKKDVTRYMYQGGQTGVITGGVMLGGGKAKKPQQPSTPTPTPKKAAPPAPAHDQPRRFSPRLKQTSRKTSVMLGPDNDNNWRRRAPRLSA</sequence>
<feature type="compositionally biased region" description="Low complexity" evidence="1">
    <location>
        <begin position="201"/>
        <end position="228"/>
    </location>
</feature>
<dbReference type="Proteomes" id="UP001465976">
    <property type="component" value="Unassembled WGS sequence"/>
</dbReference>
<dbReference type="EMBL" id="JBAHYK010001134">
    <property type="protein sequence ID" value="KAL0569365.1"/>
    <property type="molecule type" value="Genomic_DNA"/>
</dbReference>
<proteinExistence type="predicted"/>
<comment type="caution">
    <text evidence="2">The sequence shown here is derived from an EMBL/GenBank/DDBJ whole genome shotgun (WGS) entry which is preliminary data.</text>
</comment>
<feature type="compositionally biased region" description="Acidic residues" evidence="1">
    <location>
        <begin position="189"/>
        <end position="200"/>
    </location>
</feature>
<accession>A0ABR3F2F1</accession>
<evidence type="ECO:0000256" key="1">
    <source>
        <dbReference type="SAM" id="MobiDB-lite"/>
    </source>
</evidence>
<evidence type="ECO:0000313" key="2">
    <source>
        <dbReference type="EMBL" id="KAL0569365.1"/>
    </source>
</evidence>
<feature type="compositionally biased region" description="Pro residues" evidence="1">
    <location>
        <begin position="302"/>
        <end position="317"/>
    </location>
</feature>
<reference evidence="2 3" key="1">
    <citation type="submission" date="2024-02" db="EMBL/GenBank/DDBJ databases">
        <title>A draft genome for the cacao thread blight pathogen Marasmius crinis-equi.</title>
        <authorList>
            <person name="Cohen S.P."/>
            <person name="Baruah I.K."/>
            <person name="Amoako-Attah I."/>
            <person name="Bukari Y."/>
            <person name="Meinhardt L.W."/>
            <person name="Bailey B.A."/>
        </authorList>
    </citation>
    <scope>NUCLEOTIDE SEQUENCE [LARGE SCALE GENOMIC DNA]</scope>
    <source>
        <strain evidence="2 3">GH-76</strain>
    </source>
</reference>
<protein>
    <submittedName>
        <fullName evidence="2">Uncharacterized protein</fullName>
    </submittedName>
</protein>
<feature type="region of interest" description="Disordered" evidence="1">
    <location>
        <begin position="289"/>
        <end position="357"/>
    </location>
</feature>
<name>A0ABR3F2F1_9AGAR</name>
<keyword evidence="3" id="KW-1185">Reference proteome</keyword>
<feature type="region of interest" description="Disordered" evidence="1">
    <location>
        <begin position="168"/>
        <end position="231"/>
    </location>
</feature>
<organism evidence="2 3">
    <name type="scientific">Marasmius crinis-equi</name>
    <dbReference type="NCBI Taxonomy" id="585013"/>
    <lineage>
        <taxon>Eukaryota</taxon>
        <taxon>Fungi</taxon>
        <taxon>Dikarya</taxon>
        <taxon>Basidiomycota</taxon>
        <taxon>Agaricomycotina</taxon>
        <taxon>Agaricomycetes</taxon>
        <taxon>Agaricomycetidae</taxon>
        <taxon>Agaricales</taxon>
        <taxon>Marasmiineae</taxon>
        <taxon>Marasmiaceae</taxon>
        <taxon>Marasmius</taxon>
    </lineage>
</organism>
<evidence type="ECO:0000313" key="3">
    <source>
        <dbReference type="Proteomes" id="UP001465976"/>
    </source>
</evidence>
<gene>
    <name evidence="2" type="ORF">V5O48_012600</name>
</gene>